<sequence length="383" mass="43878">MTHKIEKKFISKNDPNFIDKQEGEDLQNRLEPPIIILQSIPPCYSAVQQQCNKESEKTLKHDKEKRKERNLKEPVEKLKKRGSTNEGKHLTYLSKNKGEVHNQTTQTKPYSKEDEINNVRQSKKNRNKSFERGETSSKINRFREARETSVESSRRKSRVETINTSLNDKERKKESRNSVRSQIKCWNRIYSPDNCIESEECKKCCCCIEAQRLKNKLSSIQNSIIQRDVEGEIEDNNDNDEGEENDSSMDNGQTKDLDDLTSDNSSEEKVESIYKSVETKDSSNLSKLTTNPPADFMTPSASKKAVHTKKVSNGRKPSRLFPKDYIQPLSSPPKNPIKHNIQDALPKSNISSALEKFSKAVTKANAVTLLSGHRLEYVPKFDK</sequence>
<name>A0A7I8VKQ3_9ANNE</name>
<dbReference type="EMBL" id="CAJFCJ010000006">
    <property type="protein sequence ID" value="CAD5116278.1"/>
    <property type="molecule type" value="Genomic_DNA"/>
</dbReference>
<feature type="region of interest" description="Disordered" evidence="1">
    <location>
        <begin position="51"/>
        <end position="177"/>
    </location>
</feature>
<feature type="compositionally biased region" description="Polar residues" evidence="1">
    <location>
        <begin position="282"/>
        <end position="292"/>
    </location>
</feature>
<organism evidence="2 3">
    <name type="scientific">Dimorphilus gyrociliatus</name>
    <dbReference type="NCBI Taxonomy" id="2664684"/>
    <lineage>
        <taxon>Eukaryota</taxon>
        <taxon>Metazoa</taxon>
        <taxon>Spiralia</taxon>
        <taxon>Lophotrochozoa</taxon>
        <taxon>Annelida</taxon>
        <taxon>Polychaeta</taxon>
        <taxon>Polychaeta incertae sedis</taxon>
        <taxon>Dinophilidae</taxon>
        <taxon>Dimorphilus</taxon>
    </lineage>
</organism>
<protein>
    <submittedName>
        <fullName evidence="2">DgyrCDS5185</fullName>
    </submittedName>
</protein>
<feature type="compositionally biased region" description="Basic residues" evidence="1">
    <location>
        <begin position="304"/>
        <end position="318"/>
    </location>
</feature>
<feature type="compositionally biased region" description="Basic and acidic residues" evidence="1">
    <location>
        <begin position="7"/>
        <end position="25"/>
    </location>
</feature>
<gene>
    <name evidence="2" type="ORF">DGYR_LOCUS4916</name>
</gene>
<evidence type="ECO:0000313" key="3">
    <source>
        <dbReference type="Proteomes" id="UP000549394"/>
    </source>
</evidence>
<feature type="region of interest" description="Disordered" evidence="1">
    <location>
        <begin position="228"/>
        <end position="321"/>
    </location>
</feature>
<evidence type="ECO:0000313" key="2">
    <source>
        <dbReference type="EMBL" id="CAD5116278.1"/>
    </source>
</evidence>
<feature type="compositionally biased region" description="Basic and acidic residues" evidence="1">
    <location>
        <begin position="128"/>
        <end position="154"/>
    </location>
</feature>
<reference evidence="2 3" key="1">
    <citation type="submission" date="2020-08" db="EMBL/GenBank/DDBJ databases">
        <authorList>
            <person name="Hejnol A."/>
        </authorList>
    </citation>
    <scope>NUCLEOTIDE SEQUENCE [LARGE SCALE GENOMIC DNA]</scope>
</reference>
<evidence type="ECO:0000256" key="1">
    <source>
        <dbReference type="SAM" id="MobiDB-lite"/>
    </source>
</evidence>
<feature type="compositionally biased region" description="Basic and acidic residues" evidence="1">
    <location>
        <begin position="167"/>
        <end position="177"/>
    </location>
</feature>
<feature type="compositionally biased region" description="Basic and acidic residues" evidence="1">
    <location>
        <begin position="266"/>
        <end position="281"/>
    </location>
</feature>
<accession>A0A7I8VKQ3</accession>
<proteinExistence type="predicted"/>
<feature type="region of interest" description="Disordered" evidence="1">
    <location>
        <begin position="1"/>
        <end position="25"/>
    </location>
</feature>
<feature type="compositionally biased region" description="Basic and acidic residues" evidence="1">
    <location>
        <begin position="53"/>
        <end position="77"/>
    </location>
</feature>
<comment type="caution">
    <text evidence="2">The sequence shown here is derived from an EMBL/GenBank/DDBJ whole genome shotgun (WGS) entry which is preliminary data.</text>
</comment>
<dbReference type="Proteomes" id="UP000549394">
    <property type="component" value="Unassembled WGS sequence"/>
</dbReference>
<feature type="compositionally biased region" description="Acidic residues" evidence="1">
    <location>
        <begin position="231"/>
        <end position="247"/>
    </location>
</feature>
<dbReference type="AlphaFoldDB" id="A0A7I8VKQ3"/>
<keyword evidence="3" id="KW-1185">Reference proteome</keyword>